<dbReference type="EMBL" id="LN714499">
    <property type="protein sequence ID" value="CEL75938.1"/>
    <property type="molecule type" value="Genomic_DNA"/>
</dbReference>
<feature type="region of interest" description="Disordered" evidence="1">
    <location>
        <begin position="690"/>
        <end position="1179"/>
    </location>
</feature>
<dbReference type="InterPro" id="IPR036457">
    <property type="entry name" value="PPM-type-like_dom_sf"/>
</dbReference>
<evidence type="ECO:0000313" key="3">
    <source>
        <dbReference type="EMBL" id="CEL75938.1"/>
    </source>
</evidence>
<feature type="compositionally biased region" description="Basic residues" evidence="1">
    <location>
        <begin position="841"/>
        <end position="851"/>
    </location>
</feature>
<feature type="compositionally biased region" description="Low complexity" evidence="1">
    <location>
        <begin position="1116"/>
        <end position="1129"/>
    </location>
</feature>
<dbReference type="SMART" id="SM00332">
    <property type="entry name" value="PP2Cc"/>
    <property type="match status" value="1"/>
</dbReference>
<dbReference type="InterPro" id="IPR001932">
    <property type="entry name" value="PPM-type_phosphatase-like_dom"/>
</dbReference>
<feature type="compositionally biased region" description="Low complexity" evidence="1">
    <location>
        <begin position="990"/>
        <end position="1006"/>
    </location>
</feature>
<dbReference type="Gene3D" id="3.60.40.10">
    <property type="entry name" value="PPM-type phosphatase domain"/>
    <property type="match status" value="1"/>
</dbReference>
<dbReference type="PANTHER" id="PTHR12320:SF1">
    <property type="entry name" value="PROTEIN PHOSPHATASE PTC7 HOMOLOG"/>
    <property type="match status" value="1"/>
</dbReference>
<dbReference type="SUPFAM" id="SSF81606">
    <property type="entry name" value="PP2C-like"/>
    <property type="match status" value="1"/>
</dbReference>
<feature type="compositionally biased region" description="Polar residues" evidence="1">
    <location>
        <begin position="899"/>
        <end position="914"/>
    </location>
</feature>
<feature type="region of interest" description="Disordered" evidence="1">
    <location>
        <begin position="640"/>
        <end position="668"/>
    </location>
</feature>
<dbReference type="InterPro" id="IPR039123">
    <property type="entry name" value="PPTC7"/>
</dbReference>
<gene>
    <name evidence="3" type="ORF">BN1205_083260</name>
</gene>
<reference evidence="3" key="1">
    <citation type="journal article" date="2015" name="PLoS ONE">
        <title>Comprehensive Evaluation of Toxoplasma gondii VEG and Neospora caninum LIV Genomes with Tachyzoite Stage Transcriptome and Proteome Defines Novel Transcript Features.</title>
        <authorList>
            <person name="Ramaprasad A."/>
            <person name="Mourier T."/>
            <person name="Naeem R."/>
            <person name="Malas T.B."/>
            <person name="Moussa E."/>
            <person name="Panigrahi A."/>
            <person name="Vermont S.J."/>
            <person name="Otto T.D."/>
            <person name="Wastling J."/>
            <person name="Pain A."/>
        </authorList>
    </citation>
    <scope>NUCLEOTIDE SEQUENCE</scope>
    <source>
        <strain evidence="3">VEG</strain>
    </source>
</reference>
<feature type="region of interest" description="Disordered" evidence="1">
    <location>
        <begin position="1211"/>
        <end position="1317"/>
    </location>
</feature>
<protein>
    <submittedName>
        <fullName evidence="3">Serine/threonine specific protein phosphatase</fullName>
    </submittedName>
</protein>
<organism evidence="3">
    <name type="scientific">Toxoplasma gondii (strain ATCC 50861 / VEG)</name>
    <dbReference type="NCBI Taxonomy" id="432359"/>
    <lineage>
        <taxon>Eukaryota</taxon>
        <taxon>Sar</taxon>
        <taxon>Alveolata</taxon>
        <taxon>Apicomplexa</taxon>
        <taxon>Conoidasida</taxon>
        <taxon>Coccidia</taxon>
        <taxon>Eucoccidiorida</taxon>
        <taxon>Eimeriorina</taxon>
        <taxon>Sarcocystidae</taxon>
        <taxon>Toxoplasma</taxon>
    </lineage>
</organism>
<feature type="compositionally biased region" description="Low complexity" evidence="1">
    <location>
        <begin position="1252"/>
        <end position="1267"/>
    </location>
</feature>
<dbReference type="GO" id="GO:0004722">
    <property type="term" value="F:protein serine/threonine phosphatase activity"/>
    <property type="evidence" value="ECO:0007669"/>
    <property type="project" value="TreeGrafter"/>
</dbReference>
<sequence>MENVDEMNTTTEVKCVYNGRLEVPTASGVETPECGQWDPARFQWRSVRVFLDDGGLRFWNNLISILDIATVDIEPASESSRLVLVHMDQAFPTLSSPFPPFFRSSLFFPSSTPPGQTSLVLRIPTNVAEGPSDYGDLLTGLLLLQKTAAFLGGLRPMFRRLRDQAICADEVRNEFLAFQLRESALTRPDTGALAEQFLQSLPADRAQVLRAGFLQRDCSVLEEAVAYVPVVVYEHLRAALPLLPQLSVDPTKYRVWRQAFLHANADNPELCECLSSPARSPRSPSRARLLAEVARATRPALGGDTKTGETPVKPNLQTPASIHIGVPLPLRLPEVLPFKLSAGGCRIAKGRTYRCEDAYFLLEREGAFGVFDGVGSWAAEGIDASRFSTALAHACSALAQEHLQPGAVSSRFARLNVNLRARELLGEAHSRVRRENPSAWGSSTAVVGVFDSYLGQLGVACLGDSVLTVLRRQMMPKQLQFMAAGARATTAAQILSASPSQVPRLIRKIRYRSLEQRWSNGAPYQLSNLPPEHEWDALRDQGFERFVEVLQRIDNVGDSADMARGPAQPLVMHPGDLILLYSDGVADNLFDKEIEVFASLAISPEEAVAMGLGRDACTKAQDVADMICKLARRRAADRAFDKPFVPGPPGARHVPPGRGDASSAAARRGAKRDDISCVAIWVEGLPDPSFESCKASVPTSTSDGGASPPTEACAASTTVSEESTGVAVATPPQREEPQPPPDISAPAPESGGEPPVGEPGSCEAEFSTRVSSASVPEENEEEKAHVEPKVDEATKSSFAEMRAGSRIPLPPRGGGETPVAKTETASSRSTAEARGVSVSRPARRLSCRRAPQRPVSASHIPLPLAKSAARPRELRRSRTPGVVSGHLAGIARAKKCQDSCANVSSQAQGQSNSGRRSHPEAGSAHATAATPTKLPHAAASRVGALPSGESESVRAPPQSPGKAARQRGVPGGTLLGEKASVSGDRDPSEKPAAPAKRLAGAARGAAPVDSVNGTACTPPAAASRGLSCTHSPQKGVSRVLTRLAERSTRGAHSAQLAKRLEAAPLSRKRQATSPPSPVREPAKKIQKPAAAASDSVYKPNASSPLPGDSTVSGDDAGTPGAGRPEAGPGARPPQATPPPADLPRHLVRPRQTEGVAASEPRDAGRRGAATSVERINGETRKFALTEMSKSEEEGRTAEACEDGRVVESVAEEGAKSMRKRRCVVDRASTRGCSATARPARTPASVLAGKETSLPARVPPAARALSPVRQKDPIPSTSRCMLSHPVASGLSQKNSETNGKPEQRPASVATPGTLPPVA</sequence>
<feature type="compositionally biased region" description="Polar residues" evidence="1">
    <location>
        <begin position="1288"/>
        <end position="1299"/>
    </location>
</feature>
<feature type="domain" description="PPM-type phosphatase" evidence="2">
    <location>
        <begin position="341"/>
        <end position="682"/>
    </location>
</feature>
<feature type="compositionally biased region" description="Low complexity" evidence="1">
    <location>
        <begin position="744"/>
        <end position="761"/>
    </location>
</feature>
<dbReference type="SMART" id="SM00331">
    <property type="entry name" value="PP2C_SIG"/>
    <property type="match status" value="1"/>
</dbReference>
<evidence type="ECO:0000256" key="1">
    <source>
        <dbReference type="SAM" id="MobiDB-lite"/>
    </source>
</evidence>
<name>A0A0F7V0R6_TOXGV</name>
<feature type="compositionally biased region" description="Pro residues" evidence="1">
    <location>
        <begin position="1130"/>
        <end position="1141"/>
    </location>
</feature>
<accession>A0A0F7V0R6</accession>
<evidence type="ECO:0000259" key="2">
    <source>
        <dbReference type="PROSITE" id="PS51746"/>
    </source>
</evidence>
<feature type="compositionally biased region" description="Low complexity" evidence="1">
    <location>
        <begin position="657"/>
        <end position="667"/>
    </location>
</feature>
<feature type="compositionally biased region" description="Basic and acidic residues" evidence="1">
    <location>
        <begin position="782"/>
        <end position="794"/>
    </location>
</feature>
<dbReference type="PANTHER" id="PTHR12320">
    <property type="entry name" value="PROTEIN PHOSPHATASE 2C"/>
    <property type="match status" value="1"/>
</dbReference>
<proteinExistence type="predicted"/>
<dbReference type="PROSITE" id="PS51746">
    <property type="entry name" value="PPM_2"/>
    <property type="match status" value="1"/>
</dbReference>